<reference evidence="1" key="1">
    <citation type="submission" date="2016-10" db="EMBL/GenBank/DDBJ databases">
        <title>Sequence of Gallionella enrichment culture.</title>
        <authorList>
            <person name="Poehlein A."/>
            <person name="Muehling M."/>
            <person name="Daniel R."/>
        </authorList>
    </citation>
    <scope>NUCLEOTIDE SEQUENCE</scope>
</reference>
<gene>
    <name evidence="1" type="ORF">GALL_486420</name>
</gene>
<dbReference type="Gene3D" id="1.10.150.320">
    <property type="entry name" value="Photosystem II 12 kDa extrinsic protein"/>
    <property type="match status" value="1"/>
</dbReference>
<proteinExistence type="predicted"/>
<dbReference type="EMBL" id="MLJW01004553">
    <property type="protein sequence ID" value="OIQ69756.1"/>
    <property type="molecule type" value="Genomic_DNA"/>
</dbReference>
<protein>
    <submittedName>
        <fullName evidence="1">Helix-hairpin-helix motif protein</fullName>
    </submittedName>
</protein>
<dbReference type="Pfam" id="PF12836">
    <property type="entry name" value="HHH_3"/>
    <property type="match status" value="1"/>
</dbReference>
<evidence type="ECO:0000313" key="1">
    <source>
        <dbReference type="EMBL" id="OIQ69756.1"/>
    </source>
</evidence>
<accession>A0A1J5PQA8</accession>
<dbReference type="AlphaFoldDB" id="A0A1J5PQA8"/>
<dbReference type="SUPFAM" id="SSF160975">
    <property type="entry name" value="AF1531-like"/>
    <property type="match status" value="1"/>
</dbReference>
<name>A0A1J5PQA8_9ZZZZ</name>
<sequence>MLKKCIALMFALYAVVGMAAALDINKASQAELDSIKGMGPVTSGKILDERKKTSFRDWNDFITRVKGVGEVKAAKFSAEGVTVNGAAFKPAAAAGKKDPKKSP</sequence>
<organism evidence="1">
    <name type="scientific">mine drainage metagenome</name>
    <dbReference type="NCBI Taxonomy" id="410659"/>
    <lineage>
        <taxon>unclassified sequences</taxon>
        <taxon>metagenomes</taxon>
        <taxon>ecological metagenomes</taxon>
    </lineage>
</organism>
<comment type="caution">
    <text evidence="1">The sequence shown here is derived from an EMBL/GenBank/DDBJ whole genome shotgun (WGS) entry which is preliminary data.</text>
</comment>